<proteinExistence type="predicted"/>
<name>A0A1A9V4K1_GLOAU</name>
<accession>A0A1A9V4K1</accession>
<keyword evidence="2" id="KW-1185">Reference proteome</keyword>
<evidence type="ECO:0000313" key="2">
    <source>
        <dbReference type="Proteomes" id="UP000078200"/>
    </source>
</evidence>
<reference evidence="1" key="1">
    <citation type="submission" date="2020-05" db="UniProtKB">
        <authorList>
            <consortium name="EnsemblMetazoa"/>
        </authorList>
    </citation>
    <scope>IDENTIFICATION</scope>
    <source>
        <strain evidence="1">TTRI</strain>
    </source>
</reference>
<dbReference type="EnsemblMetazoa" id="GAUT025688-RA">
    <property type="protein sequence ID" value="GAUT025688-PA"/>
    <property type="gene ID" value="GAUT025688"/>
</dbReference>
<dbReference type="VEuPathDB" id="VectorBase:GAUT025688"/>
<protein>
    <submittedName>
        <fullName evidence="1">Uncharacterized protein</fullName>
    </submittedName>
</protein>
<evidence type="ECO:0000313" key="1">
    <source>
        <dbReference type="EnsemblMetazoa" id="GAUT025688-PA"/>
    </source>
</evidence>
<sequence>MNENTQASYECRKGREGREIRQLHRNNKLNWINWFANSALNGSSRSTITTKATKQQIRWKYPQLNNLMQQNITHRKRAIVAKRLLTETEIMEIRDETAESSGPNTLLERHNNYSNQLMGEREPGMENYQESNKRDIQYIKDPGMQERVSGVIQKIKVAFETGIMEFGNFDTGMRPPISRLCPAQKVNRIVAVINICI</sequence>
<organism evidence="1 2">
    <name type="scientific">Glossina austeni</name>
    <name type="common">Savannah tsetse fly</name>
    <dbReference type="NCBI Taxonomy" id="7395"/>
    <lineage>
        <taxon>Eukaryota</taxon>
        <taxon>Metazoa</taxon>
        <taxon>Ecdysozoa</taxon>
        <taxon>Arthropoda</taxon>
        <taxon>Hexapoda</taxon>
        <taxon>Insecta</taxon>
        <taxon>Pterygota</taxon>
        <taxon>Neoptera</taxon>
        <taxon>Endopterygota</taxon>
        <taxon>Diptera</taxon>
        <taxon>Brachycera</taxon>
        <taxon>Muscomorpha</taxon>
        <taxon>Hippoboscoidea</taxon>
        <taxon>Glossinidae</taxon>
        <taxon>Glossina</taxon>
    </lineage>
</organism>
<dbReference type="AlphaFoldDB" id="A0A1A9V4K1"/>
<dbReference type="Proteomes" id="UP000078200">
    <property type="component" value="Unassembled WGS sequence"/>
</dbReference>